<gene>
    <name evidence="6" type="ORF">D917_04054</name>
</gene>
<evidence type="ECO:0000313" key="7">
    <source>
        <dbReference type="Proteomes" id="UP000243006"/>
    </source>
</evidence>
<feature type="compositionally biased region" description="Polar residues" evidence="4">
    <location>
        <begin position="1"/>
        <end position="10"/>
    </location>
</feature>
<feature type="coiled-coil region" evidence="3">
    <location>
        <begin position="98"/>
        <end position="125"/>
    </location>
</feature>
<accession>A0A1Y3E5X2</accession>
<dbReference type="Pfam" id="PF09429">
    <property type="entry name" value="Wbp11"/>
    <property type="match status" value="1"/>
</dbReference>
<evidence type="ECO:0000256" key="1">
    <source>
        <dbReference type="ARBA" id="ARBA00004123"/>
    </source>
</evidence>
<dbReference type="GO" id="GO:0006396">
    <property type="term" value="P:RNA processing"/>
    <property type="evidence" value="ECO:0007669"/>
    <property type="project" value="InterPro"/>
</dbReference>
<dbReference type="PANTHER" id="PTHR13361">
    <property type="entry name" value="WW DOMAIN-BINDING PROTEIN 11"/>
    <property type="match status" value="1"/>
</dbReference>
<sequence>MGRRLTSTTKGGRYMNPADQARKIARKRELKKNKKQRWMVRQSVLRSKDPQEIIKSLEALDAVELNYENPTTLNERVLQDKRTKLRETFYRILGMYKKMNETENLAKLRKMLHDYEAKRQSMEQSYMAAKIAAEMDPSEIPLPESEPLFNEGFRGYDFQNIPTSSVTKMNVRLRGPGIPPQPPPHYDAYRNLTLTIPLIDEELQLPPFIVDESDEDDLLDPAPVVIQGGHAKQAPPPPPPPPPPPQPSSQSSNFYPAPASHKERPHLSKKMIGPVVPSSVSSREKNSSVVYSGAVIQAKPQLRNMMQEAIRLIPTAVRMKRDKEPQETPAVDESAVTKEAGEKVGDAAYEEFLKELKQLL</sequence>
<organism evidence="6 7">
    <name type="scientific">Trichinella nativa</name>
    <dbReference type="NCBI Taxonomy" id="6335"/>
    <lineage>
        <taxon>Eukaryota</taxon>
        <taxon>Metazoa</taxon>
        <taxon>Ecdysozoa</taxon>
        <taxon>Nematoda</taxon>
        <taxon>Enoplea</taxon>
        <taxon>Dorylaimia</taxon>
        <taxon>Trichinellida</taxon>
        <taxon>Trichinellidae</taxon>
        <taxon>Trichinella</taxon>
    </lineage>
</organism>
<dbReference type="PANTHER" id="PTHR13361:SF1">
    <property type="entry name" value="WW DOMAIN-BINDING PROTEIN 11"/>
    <property type="match status" value="1"/>
</dbReference>
<dbReference type="InterPro" id="IPR019007">
    <property type="entry name" value="Wbp11/ELF5/Saf1_N"/>
</dbReference>
<evidence type="ECO:0000256" key="4">
    <source>
        <dbReference type="SAM" id="MobiDB-lite"/>
    </source>
</evidence>
<protein>
    <submittedName>
        <fullName evidence="6">Putative WW domain binding protein 11</fullName>
    </submittedName>
</protein>
<name>A0A1Y3E5X2_9BILA</name>
<reference evidence="6 7" key="1">
    <citation type="submission" date="2015-04" db="EMBL/GenBank/DDBJ databases">
        <title>Draft genome of the roundworm Trichinella nativa.</title>
        <authorList>
            <person name="Mitreva M."/>
        </authorList>
    </citation>
    <scope>NUCLEOTIDE SEQUENCE [LARGE SCALE GENOMIC DNA]</scope>
    <source>
        <strain evidence="6 7">ISS45</strain>
    </source>
</reference>
<feature type="domain" description="Wbp11/ELF5/Saf1 N-terminal" evidence="5">
    <location>
        <begin position="12"/>
        <end position="90"/>
    </location>
</feature>
<dbReference type="Proteomes" id="UP000243006">
    <property type="component" value="Unassembled WGS sequence"/>
</dbReference>
<keyword evidence="2" id="KW-0539">Nucleus</keyword>
<dbReference type="GO" id="GO:0005681">
    <property type="term" value="C:spliceosomal complex"/>
    <property type="evidence" value="ECO:0007669"/>
    <property type="project" value="TreeGrafter"/>
</dbReference>
<evidence type="ECO:0000256" key="3">
    <source>
        <dbReference type="SAM" id="Coils"/>
    </source>
</evidence>
<feature type="region of interest" description="Disordered" evidence="4">
    <location>
        <begin position="320"/>
        <end position="339"/>
    </location>
</feature>
<evidence type="ECO:0000259" key="5">
    <source>
        <dbReference type="Pfam" id="PF09429"/>
    </source>
</evidence>
<keyword evidence="3" id="KW-0175">Coiled coil</keyword>
<feature type="region of interest" description="Disordered" evidence="4">
    <location>
        <begin position="227"/>
        <end position="284"/>
    </location>
</feature>
<comment type="subcellular location">
    <subcellularLocation>
        <location evidence="1">Nucleus</location>
    </subcellularLocation>
</comment>
<proteinExistence type="predicted"/>
<evidence type="ECO:0000313" key="6">
    <source>
        <dbReference type="EMBL" id="OUC40455.1"/>
    </source>
</evidence>
<feature type="region of interest" description="Disordered" evidence="4">
    <location>
        <begin position="1"/>
        <end position="21"/>
    </location>
</feature>
<dbReference type="AlphaFoldDB" id="A0A1Y3E5X2"/>
<dbReference type="EMBL" id="LVZM01022802">
    <property type="protein sequence ID" value="OUC40455.1"/>
    <property type="molecule type" value="Genomic_DNA"/>
</dbReference>
<comment type="caution">
    <text evidence="6">The sequence shown here is derived from an EMBL/GenBank/DDBJ whole genome shotgun (WGS) entry which is preliminary data.</text>
</comment>
<feature type="compositionally biased region" description="Pro residues" evidence="4">
    <location>
        <begin position="234"/>
        <end position="247"/>
    </location>
</feature>
<evidence type="ECO:0000256" key="2">
    <source>
        <dbReference type="ARBA" id="ARBA00023242"/>
    </source>
</evidence>